<dbReference type="EMBL" id="BSPB01000031">
    <property type="protein sequence ID" value="GLS15700.1"/>
    <property type="molecule type" value="Genomic_DNA"/>
</dbReference>
<comment type="caution">
    <text evidence="1">The sequence shown here is derived from an EMBL/GenBank/DDBJ whole genome shotgun (WGS) entry which is preliminary data.</text>
</comment>
<gene>
    <name evidence="1" type="ORF">GCM10007935_31360</name>
</gene>
<sequence length="77" mass="9164">MLDVRDGPGRDYLAFDSSDWWTTCHLSYRSDLESRATWVWVWKAISGDDLLQKLGRPRVGLFARDSLKRKREVFFRK</sequence>
<dbReference type="Proteomes" id="UP001156903">
    <property type="component" value="Unassembled WGS sequence"/>
</dbReference>
<organism evidence="1 2">
    <name type="scientific">Hydrogenophaga electricum</name>
    <dbReference type="NCBI Taxonomy" id="1230953"/>
    <lineage>
        <taxon>Bacteria</taxon>
        <taxon>Pseudomonadati</taxon>
        <taxon>Pseudomonadota</taxon>
        <taxon>Betaproteobacteria</taxon>
        <taxon>Burkholderiales</taxon>
        <taxon>Comamonadaceae</taxon>
        <taxon>Hydrogenophaga</taxon>
    </lineage>
</organism>
<protein>
    <submittedName>
        <fullName evidence="1">Uncharacterized protein</fullName>
    </submittedName>
</protein>
<name>A0ABQ6CAC4_9BURK</name>
<accession>A0ABQ6CAC4</accession>
<proteinExistence type="predicted"/>
<keyword evidence="2" id="KW-1185">Reference proteome</keyword>
<reference evidence="2" key="1">
    <citation type="journal article" date="2019" name="Int. J. Syst. Evol. Microbiol.">
        <title>The Global Catalogue of Microorganisms (GCM) 10K type strain sequencing project: providing services to taxonomists for standard genome sequencing and annotation.</title>
        <authorList>
            <consortium name="The Broad Institute Genomics Platform"/>
            <consortium name="The Broad Institute Genome Sequencing Center for Infectious Disease"/>
            <person name="Wu L."/>
            <person name="Ma J."/>
        </authorList>
    </citation>
    <scope>NUCLEOTIDE SEQUENCE [LARGE SCALE GENOMIC DNA]</scope>
    <source>
        <strain evidence="2">NBRC 109341</strain>
    </source>
</reference>
<evidence type="ECO:0000313" key="2">
    <source>
        <dbReference type="Proteomes" id="UP001156903"/>
    </source>
</evidence>
<evidence type="ECO:0000313" key="1">
    <source>
        <dbReference type="EMBL" id="GLS15700.1"/>
    </source>
</evidence>